<keyword evidence="5" id="KW-1185">Reference proteome</keyword>
<name>A0A3S3MP46_9MAGN</name>
<reference evidence="4 5" key="1">
    <citation type="journal article" date="2019" name="Nat. Plants">
        <title>Stout camphor tree genome fills gaps in understanding of flowering plant genome evolution.</title>
        <authorList>
            <person name="Chaw S.M."/>
            <person name="Liu Y.C."/>
            <person name="Wu Y.W."/>
            <person name="Wang H.Y."/>
            <person name="Lin C.I."/>
            <person name="Wu C.S."/>
            <person name="Ke H.M."/>
            <person name="Chang L.Y."/>
            <person name="Hsu C.Y."/>
            <person name="Yang H.T."/>
            <person name="Sudianto E."/>
            <person name="Hsu M.H."/>
            <person name="Wu K.P."/>
            <person name="Wang L.N."/>
            <person name="Leebens-Mack J.H."/>
            <person name="Tsai I.J."/>
        </authorList>
    </citation>
    <scope>NUCLEOTIDE SEQUENCE [LARGE SCALE GENOMIC DNA]</scope>
    <source>
        <strain evidence="5">cv. Chaw 1501</strain>
        <tissue evidence="4">Young leaves</tissue>
    </source>
</reference>
<evidence type="ECO:0000259" key="3">
    <source>
        <dbReference type="Pfam" id="PF00182"/>
    </source>
</evidence>
<evidence type="ECO:0000256" key="1">
    <source>
        <dbReference type="ARBA" id="ARBA00022821"/>
    </source>
</evidence>
<accession>A0A3S3MP46</accession>
<dbReference type="GO" id="GO:0016998">
    <property type="term" value="P:cell wall macromolecule catabolic process"/>
    <property type="evidence" value="ECO:0007669"/>
    <property type="project" value="InterPro"/>
</dbReference>
<keyword evidence="1" id="KW-0611">Plant defense</keyword>
<sequence>MKGTQIPTAVTPATLNGPVHLGRATLEEDLCSYHEVVGQNPQPSFKTGFWFWMKNCHDAIVSGKGFGATIRAITSLECKVENRAKAEDRVSKYRKFCSDFGVDPGLNIFC</sequence>
<dbReference type="AlphaFoldDB" id="A0A3S3MP46"/>
<keyword evidence="2" id="KW-1015">Disulfide bond</keyword>
<dbReference type="CDD" id="cd00325">
    <property type="entry name" value="chitinase_GH19"/>
    <property type="match status" value="1"/>
</dbReference>
<dbReference type="GO" id="GO:0006032">
    <property type="term" value="P:chitin catabolic process"/>
    <property type="evidence" value="ECO:0007669"/>
    <property type="project" value="InterPro"/>
</dbReference>
<dbReference type="InterPro" id="IPR000726">
    <property type="entry name" value="Glyco_hydro_19_cat"/>
</dbReference>
<dbReference type="PANTHER" id="PTHR22595">
    <property type="entry name" value="CHITINASE-RELATED"/>
    <property type="match status" value="1"/>
</dbReference>
<evidence type="ECO:0000313" key="4">
    <source>
        <dbReference type="EMBL" id="RWR79892.1"/>
    </source>
</evidence>
<dbReference type="STRING" id="337451.A0A3S3MP46"/>
<dbReference type="OrthoDB" id="5985073at2759"/>
<dbReference type="GO" id="GO:0006952">
    <property type="term" value="P:defense response"/>
    <property type="evidence" value="ECO:0007669"/>
    <property type="project" value="UniProtKB-KW"/>
</dbReference>
<dbReference type="Proteomes" id="UP000283530">
    <property type="component" value="Unassembled WGS sequence"/>
</dbReference>
<dbReference type="PANTHER" id="PTHR22595:SF79">
    <property type="entry name" value="CHITINASE 12"/>
    <property type="match status" value="1"/>
</dbReference>
<proteinExistence type="predicted"/>
<evidence type="ECO:0000256" key="2">
    <source>
        <dbReference type="ARBA" id="ARBA00023157"/>
    </source>
</evidence>
<dbReference type="InterPro" id="IPR023346">
    <property type="entry name" value="Lysozyme-like_dom_sf"/>
</dbReference>
<evidence type="ECO:0000313" key="5">
    <source>
        <dbReference type="Proteomes" id="UP000283530"/>
    </source>
</evidence>
<dbReference type="GO" id="GO:0004568">
    <property type="term" value="F:chitinase activity"/>
    <property type="evidence" value="ECO:0007669"/>
    <property type="project" value="InterPro"/>
</dbReference>
<dbReference type="EMBL" id="QPKB01000003">
    <property type="protein sequence ID" value="RWR79892.1"/>
    <property type="molecule type" value="Genomic_DNA"/>
</dbReference>
<comment type="caution">
    <text evidence="4">The sequence shown here is derived from an EMBL/GenBank/DDBJ whole genome shotgun (WGS) entry which is preliminary data.</text>
</comment>
<dbReference type="Pfam" id="PF00182">
    <property type="entry name" value="Glyco_hydro_19"/>
    <property type="match status" value="1"/>
</dbReference>
<dbReference type="SUPFAM" id="SSF53955">
    <property type="entry name" value="Lysozyme-like"/>
    <property type="match status" value="1"/>
</dbReference>
<gene>
    <name evidence="4" type="ORF">CKAN_00849400</name>
</gene>
<feature type="domain" description="Glycoside hydrolase family 19 catalytic" evidence="3">
    <location>
        <begin position="25"/>
        <end position="110"/>
    </location>
</feature>
<dbReference type="Gene3D" id="1.10.530.10">
    <property type="match status" value="1"/>
</dbReference>
<organism evidence="4 5">
    <name type="scientific">Cinnamomum micranthum f. kanehirae</name>
    <dbReference type="NCBI Taxonomy" id="337451"/>
    <lineage>
        <taxon>Eukaryota</taxon>
        <taxon>Viridiplantae</taxon>
        <taxon>Streptophyta</taxon>
        <taxon>Embryophyta</taxon>
        <taxon>Tracheophyta</taxon>
        <taxon>Spermatophyta</taxon>
        <taxon>Magnoliopsida</taxon>
        <taxon>Magnoliidae</taxon>
        <taxon>Laurales</taxon>
        <taxon>Lauraceae</taxon>
        <taxon>Cinnamomum</taxon>
    </lineage>
</organism>
<protein>
    <submittedName>
        <fullName evidence="4">Chitinase 5-like protein</fullName>
    </submittedName>
</protein>